<dbReference type="InterPro" id="IPR000084">
    <property type="entry name" value="PE-PGRS_N"/>
</dbReference>
<dbReference type="Proteomes" id="UP000565711">
    <property type="component" value="Unassembled WGS sequence"/>
</dbReference>
<comment type="caution">
    <text evidence="2">The sequence shown here is derived from an EMBL/GenBank/DDBJ whole genome shotgun (WGS) entry which is preliminary data.</text>
</comment>
<keyword evidence="3" id="KW-1185">Reference proteome</keyword>
<dbReference type="EMBL" id="JAAXOP010000023">
    <property type="protein sequence ID" value="NKY54029.1"/>
    <property type="molecule type" value="Genomic_DNA"/>
</dbReference>
<name>A0A846YB73_9NOCA</name>
<accession>A0A846YB73</accession>
<dbReference type="RefSeq" id="WP_084474169.1">
    <property type="nucleotide sequence ID" value="NZ_JAAXOP010000023.1"/>
</dbReference>
<feature type="domain" description="PE" evidence="1">
    <location>
        <begin position="5"/>
        <end position="89"/>
    </location>
</feature>
<reference evidence="2 3" key="1">
    <citation type="submission" date="2020-04" db="EMBL/GenBank/DDBJ databases">
        <title>MicrobeNet Type strains.</title>
        <authorList>
            <person name="Nicholson A.C."/>
        </authorList>
    </citation>
    <scope>NUCLEOTIDE SEQUENCE [LARGE SCALE GENOMIC DNA]</scope>
    <source>
        <strain evidence="2 3">JCM 12354</strain>
    </source>
</reference>
<gene>
    <name evidence="2" type="ORF">HGA08_27935</name>
</gene>
<proteinExistence type="predicted"/>
<dbReference type="Pfam" id="PF00934">
    <property type="entry name" value="PE"/>
    <property type="match status" value="1"/>
</dbReference>
<dbReference type="AlphaFoldDB" id="A0A846YB73"/>
<protein>
    <submittedName>
        <fullName evidence="2">PE domain-containing protein</fullName>
    </submittedName>
</protein>
<sequence>MSFSASPENFPGLASQINSTATGLVSSLGAQAPACVPAPPGLDDVSALIPSVFFPWGEGFFTCTAHGAVLQTEASATMPQVGAAYSGEDIVSGATVTSSAATLSEY</sequence>
<organism evidence="2 3">
    <name type="scientific">Nocardia vermiculata</name>
    <dbReference type="NCBI Taxonomy" id="257274"/>
    <lineage>
        <taxon>Bacteria</taxon>
        <taxon>Bacillati</taxon>
        <taxon>Actinomycetota</taxon>
        <taxon>Actinomycetes</taxon>
        <taxon>Mycobacteriales</taxon>
        <taxon>Nocardiaceae</taxon>
        <taxon>Nocardia</taxon>
    </lineage>
</organism>
<evidence type="ECO:0000259" key="1">
    <source>
        <dbReference type="Pfam" id="PF00934"/>
    </source>
</evidence>
<evidence type="ECO:0000313" key="2">
    <source>
        <dbReference type="EMBL" id="NKY54029.1"/>
    </source>
</evidence>
<evidence type="ECO:0000313" key="3">
    <source>
        <dbReference type="Proteomes" id="UP000565711"/>
    </source>
</evidence>